<proteinExistence type="predicted"/>
<dbReference type="NCBIfam" id="TIGR02937">
    <property type="entry name" value="sigma70-ECF"/>
    <property type="match status" value="1"/>
</dbReference>
<dbReference type="InterPro" id="IPR007627">
    <property type="entry name" value="RNA_pol_sigma70_r2"/>
</dbReference>
<organism evidence="2 3">
    <name type="scientific">Candidatus Cryptobacteroides merdigallinarum</name>
    <dbReference type="NCBI Taxonomy" id="2840770"/>
    <lineage>
        <taxon>Bacteria</taxon>
        <taxon>Pseudomonadati</taxon>
        <taxon>Bacteroidota</taxon>
        <taxon>Bacteroidia</taxon>
        <taxon>Bacteroidales</taxon>
        <taxon>Candidatus Cryptobacteroides</taxon>
    </lineage>
</organism>
<dbReference type="Gene3D" id="1.10.1740.10">
    <property type="match status" value="1"/>
</dbReference>
<comment type="caution">
    <text evidence="2">The sequence shown here is derived from an EMBL/GenBank/DDBJ whole genome shotgun (WGS) entry which is preliminary data.</text>
</comment>
<accession>A0A9D9EJI2</accession>
<dbReference type="GO" id="GO:0003700">
    <property type="term" value="F:DNA-binding transcription factor activity"/>
    <property type="evidence" value="ECO:0007669"/>
    <property type="project" value="InterPro"/>
</dbReference>
<protein>
    <submittedName>
        <fullName evidence="2">Sigma-70 family RNA polymerase sigma factor</fullName>
    </submittedName>
</protein>
<evidence type="ECO:0000313" key="2">
    <source>
        <dbReference type="EMBL" id="MBO8447671.1"/>
    </source>
</evidence>
<gene>
    <name evidence="2" type="ORF">IAC29_00175</name>
</gene>
<dbReference type="SUPFAM" id="SSF88659">
    <property type="entry name" value="Sigma3 and sigma4 domains of RNA polymerase sigma factors"/>
    <property type="match status" value="1"/>
</dbReference>
<dbReference type="InterPro" id="IPR014284">
    <property type="entry name" value="RNA_pol_sigma-70_dom"/>
</dbReference>
<reference evidence="2" key="2">
    <citation type="journal article" date="2021" name="PeerJ">
        <title>Extensive microbial diversity within the chicken gut microbiome revealed by metagenomics and culture.</title>
        <authorList>
            <person name="Gilroy R."/>
            <person name="Ravi A."/>
            <person name="Getino M."/>
            <person name="Pursley I."/>
            <person name="Horton D.L."/>
            <person name="Alikhan N.F."/>
            <person name="Baker D."/>
            <person name="Gharbi K."/>
            <person name="Hall N."/>
            <person name="Watson M."/>
            <person name="Adriaenssens E.M."/>
            <person name="Foster-Nyarko E."/>
            <person name="Jarju S."/>
            <person name="Secka A."/>
            <person name="Antonio M."/>
            <person name="Oren A."/>
            <person name="Chaudhuri R.R."/>
            <person name="La Ragione R."/>
            <person name="Hildebrand F."/>
            <person name="Pallen M.J."/>
        </authorList>
    </citation>
    <scope>NUCLEOTIDE SEQUENCE</scope>
    <source>
        <strain evidence="2">20514</strain>
    </source>
</reference>
<dbReference type="Pfam" id="PF04542">
    <property type="entry name" value="Sigma70_r2"/>
    <property type="match status" value="1"/>
</dbReference>
<sequence>MLANSYIQNVDESEDIVNDSFISLLENVNKLEDNVLKSYLASTVKNKCLNWLKRRNLEQTIFNNMKIRAIDAQNISVLENDKMGFNLFRREVIDICHDSLQMAGKLSSDIFIDRLNGLSHKEIAEKYNLTHRQVSYEITKILSILKSALKDYLPVFITLAFLQNVYKI</sequence>
<dbReference type="EMBL" id="JADIMQ010000003">
    <property type="protein sequence ID" value="MBO8447671.1"/>
    <property type="molecule type" value="Genomic_DNA"/>
</dbReference>
<name>A0A9D9EJI2_9BACT</name>
<dbReference type="InterPro" id="IPR013324">
    <property type="entry name" value="RNA_pol_sigma_r3/r4-like"/>
</dbReference>
<dbReference type="AlphaFoldDB" id="A0A9D9EJI2"/>
<dbReference type="SUPFAM" id="SSF88946">
    <property type="entry name" value="Sigma2 domain of RNA polymerase sigma factors"/>
    <property type="match status" value="1"/>
</dbReference>
<dbReference type="Proteomes" id="UP000810252">
    <property type="component" value="Unassembled WGS sequence"/>
</dbReference>
<reference evidence="2" key="1">
    <citation type="submission" date="2020-10" db="EMBL/GenBank/DDBJ databases">
        <authorList>
            <person name="Gilroy R."/>
        </authorList>
    </citation>
    <scope>NUCLEOTIDE SEQUENCE</scope>
    <source>
        <strain evidence="2">20514</strain>
    </source>
</reference>
<dbReference type="GO" id="GO:0006352">
    <property type="term" value="P:DNA-templated transcription initiation"/>
    <property type="evidence" value="ECO:0007669"/>
    <property type="project" value="InterPro"/>
</dbReference>
<dbReference type="InterPro" id="IPR013325">
    <property type="entry name" value="RNA_pol_sigma_r2"/>
</dbReference>
<feature type="domain" description="RNA polymerase sigma-70 region 2" evidence="1">
    <location>
        <begin position="3"/>
        <end position="56"/>
    </location>
</feature>
<evidence type="ECO:0000259" key="1">
    <source>
        <dbReference type="Pfam" id="PF04542"/>
    </source>
</evidence>
<evidence type="ECO:0000313" key="3">
    <source>
        <dbReference type="Proteomes" id="UP000810252"/>
    </source>
</evidence>